<dbReference type="GeneID" id="33350787"/>
<protein>
    <recommendedName>
        <fullName evidence="3 17">Cytochrome f</fullName>
    </recommendedName>
</protein>
<dbReference type="FunFam" id="2.60.40.830:FF:000001">
    <property type="entry name" value="Cytochrome f"/>
    <property type="match status" value="1"/>
</dbReference>
<comment type="similarity">
    <text evidence="2 17">Belongs to the cytochrome f family.</text>
</comment>
<dbReference type="PANTHER" id="PTHR33288:SF10">
    <property type="entry name" value="CYTOCHROME F"/>
    <property type="match status" value="1"/>
</dbReference>
<dbReference type="PROSITE" id="PS51010">
    <property type="entry name" value="CYTF"/>
    <property type="match status" value="1"/>
</dbReference>
<dbReference type="InterPro" id="IPR024058">
    <property type="entry name" value="Cyt-f_TM"/>
</dbReference>
<feature type="binding site" description="axial binding residue" evidence="17 18">
    <location>
        <position position="39"/>
    </location>
    <ligand>
        <name>heme</name>
        <dbReference type="ChEBI" id="CHEBI:30413"/>
    </ligand>
    <ligandPart>
        <name>Fe</name>
        <dbReference type="ChEBI" id="CHEBI:18248"/>
    </ligandPart>
</feature>
<evidence type="ECO:0000256" key="14">
    <source>
        <dbReference type="ARBA" id="ARBA00023136"/>
    </source>
</evidence>
<evidence type="ECO:0000256" key="18">
    <source>
        <dbReference type="PIRSR" id="PIRSR602325-50"/>
    </source>
</evidence>
<keyword evidence="20" id="KW-0150">Chloroplast</keyword>
<evidence type="ECO:0000256" key="12">
    <source>
        <dbReference type="ARBA" id="ARBA00023004"/>
    </source>
</evidence>
<keyword evidence="11 17" id="KW-1133">Transmembrane helix</keyword>
<evidence type="ECO:0000256" key="11">
    <source>
        <dbReference type="ARBA" id="ARBA00022989"/>
    </source>
</evidence>
<reference evidence="20" key="1">
    <citation type="journal article" date="2017" name="Sci. Rep.">
        <title>Origin and evolutionary history of freshwater Rhodophyta: further insights based on phylogenomic evidence.</title>
        <authorList>
            <person name="Nan F."/>
            <person name="Feng J."/>
            <person name="Lv J."/>
            <person name="Liu Q."/>
            <person name="Fang K."/>
            <person name="Gong C."/>
            <person name="Xie S."/>
        </authorList>
    </citation>
    <scope>NUCLEOTIDE SEQUENCE</scope>
</reference>
<evidence type="ECO:0000256" key="10">
    <source>
        <dbReference type="ARBA" id="ARBA00022982"/>
    </source>
</evidence>
<evidence type="ECO:0000256" key="7">
    <source>
        <dbReference type="ARBA" id="ARBA00022692"/>
    </source>
</evidence>
<keyword evidence="5 17" id="KW-0602">Photosynthesis</keyword>
<dbReference type="SUPFAM" id="SSF51246">
    <property type="entry name" value="Rudiment single hybrid motif"/>
    <property type="match status" value="1"/>
</dbReference>
<sequence length="321" mass="35805">MNMKLNDLHNFSYQARLITCMIFEICIVSINLSTKLQAFPIYAQQTYENPREATGRIVCANCHLAQKPVEIETPQAILPNTVFEATVKIPYNNQLKQVLGNGSKGNLNVGAIVILPKGFKLAPPNMLSNTIKEKIKGIYIQPYATLQDNILVVGPIPGDKNQAIVFPILSPDPSKDKNVHFFKYPIFVGGNRGRGQIYPTGEKSNNNIITSSYSGTITDIKQLNKGSYEIEIQRMNDTVTQVIPPGLELQIKQGDKIVLDQALTKDPNVGGFGQNETEIVLQSPQRVQAMIIFFIIVTLAQIFFVLKKKQWEKVQAAEINF</sequence>
<dbReference type="Gene3D" id="2.40.50.100">
    <property type="match status" value="1"/>
</dbReference>
<dbReference type="Gene3D" id="2.60.40.830">
    <property type="entry name" value="Cytochrome f large domain"/>
    <property type="match status" value="1"/>
</dbReference>
<keyword evidence="12 17" id="KW-0408">Iron</keyword>
<comment type="function">
    <text evidence="1 17">Component of the cytochrome b6-f complex, which mediates electron transfer between photosystem II (PSII) and photosystem I (PSI), cyclic electron flow around PSI, and state transitions.</text>
</comment>
<dbReference type="HAMAP" id="MF_00610">
    <property type="entry name" value="Cytb6_f_cytF"/>
    <property type="match status" value="1"/>
</dbReference>
<dbReference type="InterPro" id="IPR002325">
    <property type="entry name" value="Cyt_f"/>
</dbReference>
<evidence type="ECO:0000313" key="20">
    <source>
        <dbReference type="EMBL" id="ART65476.1"/>
    </source>
</evidence>
<proteinExistence type="inferred from homology"/>
<comment type="cofactor">
    <cofactor evidence="17 18">
        <name>heme</name>
        <dbReference type="ChEBI" id="CHEBI:30413"/>
    </cofactor>
    <text evidence="17 18">Binds 1 heme group covalently.</text>
</comment>
<keyword evidence="9 17" id="KW-0732">Signal</keyword>
<keyword evidence="14 17" id="KW-0472">Membrane</keyword>
<dbReference type="InterPro" id="IPR036826">
    <property type="entry name" value="Cyt_f_lg_dom_sf"/>
</dbReference>
<evidence type="ECO:0000256" key="13">
    <source>
        <dbReference type="ARBA" id="ARBA00023078"/>
    </source>
</evidence>
<evidence type="ECO:0000256" key="2">
    <source>
        <dbReference type="ARBA" id="ARBA00008923"/>
    </source>
</evidence>
<name>A0A3G1I953_9FLOR</name>
<dbReference type="GO" id="GO:0009535">
    <property type="term" value="C:chloroplast thylakoid membrane"/>
    <property type="evidence" value="ECO:0007669"/>
    <property type="project" value="UniProtKB-SubCell"/>
</dbReference>
<keyword evidence="6 17" id="KW-0349">Heme</keyword>
<dbReference type="RefSeq" id="YP_009390113.1">
    <property type="nucleotide sequence ID" value="NC_035231.1"/>
</dbReference>
<dbReference type="InterPro" id="IPR011054">
    <property type="entry name" value="Rudment_hybrid_motif"/>
</dbReference>
<evidence type="ECO:0000256" key="3">
    <source>
        <dbReference type="ARBA" id="ARBA00013528"/>
    </source>
</evidence>
<keyword evidence="7 17" id="KW-0812">Transmembrane</keyword>
<evidence type="ECO:0000256" key="6">
    <source>
        <dbReference type="ARBA" id="ARBA00022617"/>
    </source>
</evidence>
<keyword evidence="4 17" id="KW-0813">Transport</keyword>
<geneLocation type="chloroplast" evidence="20"/>
<dbReference type="PANTHER" id="PTHR33288">
    <property type="match status" value="1"/>
</dbReference>
<dbReference type="InterPro" id="IPR024094">
    <property type="entry name" value="Cyt_f_lg_dom"/>
</dbReference>
<evidence type="ECO:0000256" key="9">
    <source>
        <dbReference type="ARBA" id="ARBA00022729"/>
    </source>
</evidence>
<feature type="transmembrane region" description="Helical" evidence="17">
    <location>
        <begin position="287"/>
        <end position="306"/>
    </location>
</feature>
<evidence type="ECO:0000256" key="8">
    <source>
        <dbReference type="ARBA" id="ARBA00022723"/>
    </source>
</evidence>
<evidence type="ECO:0000256" key="1">
    <source>
        <dbReference type="ARBA" id="ARBA00003068"/>
    </source>
</evidence>
<comment type="subcellular location">
    <subcellularLocation>
        <location evidence="16">Plastid thylakoid membrane</location>
        <topology evidence="16">Single-pass membrane protein</topology>
    </subcellularLocation>
    <subcellularLocation>
        <location evidence="17">Plastid</location>
        <location evidence="17">Chloroplast thylakoid membrane</location>
        <topology evidence="17">Single-pass membrane protein</topology>
    </subcellularLocation>
</comment>
<dbReference type="Pfam" id="PF01333">
    <property type="entry name" value="Apocytochr_F_C"/>
    <property type="match status" value="1"/>
</dbReference>
<gene>
    <name evidence="17 20" type="primary">petA</name>
</gene>
<dbReference type="SUPFAM" id="SSF49441">
    <property type="entry name" value="Cytochrome f, large domain"/>
    <property type="match status" value="1"/>
</dbReference>
<keyword evidence="10 17" id="KW-0249">Electron transport</keyword>
<keyword evidence="8 17" id="KW-0479">Metal-binding</keyword>
<dbReference type="GO" id="GO:0015979">
    <property type="term" value="P:photosynthesis"/>
    <property type="evidence" value="ECO:0007669"/>
    <property type="project" value="UniProtKB-UniRule"/>
</dbReference>
<dbReference type="AlphaFoldDB" id="A0A3G1I953"/>
<feature type="binding site" description="covalent" evidence="17 18">
    <location>
        <position position="62"/>
    </location>
    <ligand>
        <name>heme</name>
        <dbReference type="ChEBI" id="CHEBI:30413"/>
    </ligand>
</feature>
<dbReference type="SUPFAM" id="SSF103431">
    <property type="entry name" value="Cytochrome f subunit of the cytochrome b6f complex, transmembrane anchor"/>
    <property type="match status" value="1"/>
</dbReference>
<evidence type="ECO:0000256" key="17">
    <source>
        <dbReference type="HAMAP-Rule" id="MF_00610"/>
    </source>
</evidence>
<dbReference type="GO" id="GO:0009055">
    <property type="term" value="F:electron transfer activity"/>
    <property type="evidence" value="ECO:0007669"/>
    <property type="project" value="UniProtKB-UniRule"/>
</dbReference>
<dbReference type="PRINTS" id="PR00610">
    <property type="entry name" value="CYTOCHROMEF"/>
</dbReference>
<feature type="binding site" description="axial binding residue" evidence="17 18">
    <location>
        <position position="63"/>
    </location>
    <ligand>
        <name>heme</name>
        <dbReference type="ChEBI" id="CHEBI:30413"/>
    </ligand>
    <ligandPart>
        <name>Fe</name>
        <dbReference type="ChEBI" id="CHEBI:18248"/>
    </ligandPart>
</feature>
<evidence type="ECO:0000256" key="15">
    <source>
        <dbReference type="ARBA" id="ARBA00025834"/>
    </source>
</evidence>
<dbReference type="GO" id="GO:0005506">
    <property type="term" value="F:iron ion binding"/>
    <property type="evidence" value="ECO:0007669"/>
    <property type="project" value="InterPro"/>
</dbReference>
<evidence type="ECO:0000256" key="16">
    <source>
        <dbReference type="ARBA" id="ARBA00046266"/>
    </source>
</evidence>
<evidence type="ECO:0000256" key="4">
    <source>
        <dbReference type="ARBA" id="ARBA00022448"/>
    </source>
</evidence>
<feature type="domain" description="Cytochrome f large" evidence="19">
    <location>
        <begin position="39"/>
        <end position="193"/>
    </location>
</feature>
<organism evidence="20">
    <name type="scientific">Sheathia arcuata</name>
    <dbReference type="NCBI Taxonomy" id="340433"/>
    <lineage>
        <taxon>Eukaryota</taxon>
        <taxon>Rhodophyta</taxon>
        <taxon>Florideophyceae</taxon>
        <taxon>Nemaliophycidae</taxon>
        <taxon>Batrachospermales</taxon>
        <taxon>Batrachospermaceae</taxon>
        <taxon>Sheathia</taxon>
    </lineage>
</organism>
<dbReference type="GO" id="GO:0020037">
    <property type="term" value="F:heme binding"/>
    <property type="evidence" value="ECO:0007669"/>
    <property type="project" value="InterPro"/>
</dbReference>
<evidence type="ECO:0000259" key="19">
    <source>
        <dbReference type="Pfam" id="PF16639"/>
    </source>
</evidence>
<comment type="subunit">
    <text evidence="15 17">The 4 large subunits of the cytochrome b6-f complex are cytochrome b6, subunit IV (17 kDa polypeptide, PetD), cytochrome f and the Rieske protein, while the 4 small subunits are PetG, PetL, PetM and PetN. The complex functions as a dimer.</text>
</comment>
<evidence type="ECO:0000256" key="5">
    <source>
        <dbReference type="ARBA" id="ARBA00022531"/>
    </source>
</evidence>
<dbReference type="Pfam" id="PF16639">
    <property type="entry name" value="Apocytochr_F_N"/>
    <property type="match status" value="1"/>
</dbReference>
<keyword evidence="13 17" id="KW-0793">Thylakoid</keyword>
<dbReference type="EMBL" id="KY033529">
    <property type="protein sequence ID" value="ART65476.1"/>
    <property type="molecule type" value="Genomic_DNA"/>
</dbReference>
<dbReference type="Gene3D" id="1.20.5.700">
    <property type="entry name" value="Single helix bin"/>
    <property type="match status" value="1"/>
</dbReference>
<feature type="binding site" description="covalent" evidence="17 18">
    <location>
        <position position="59"/>
    </location>
    <ligand>
        <name>heme</name>
        <dbReference type="ChEBI" id="CHEBI:30413"/>
    </ligand>
</feature>
<keyword evidence="20" id="KW-0934">Plastid</keyword>
<accession>A0A3G1I953</accession>